<keyword evidence="2" id="KW-1185">Reference proteome</keyword>
<accession>A0A4Q7P402</accession>
<dbReference type="Pfam" id="PF17170">
    <property type="entry name" value="DUF5128"/>
    <property type="match status" value="1"/>
</dbReference>
<reference evidence="1 2" key="1">
    <citation type="submission" date="2019-02" db="EMBL/GenBank/DDBJ databases">
        <title>Genomic Encyclopedia of Archaeal and Bacterial Type Strains, Phase II (KMG-II): from individual species to whole genera.</title>
        <authorList>
            <person name="Goeker M."/>
        </authorList>
    </citation>
    <scope>NUCLEOTIDE SEQUENCE [LARGE SCALE GENOMIC DNA]</scope>
    <source>
        <strain evidence="1 2">DSM 21411</strain>
    </source>
</reference>
<name>A0A4Q7P402_9BACT</name>
<dbReference type="RefSeq" id="WP_130273819.1">
    <property type="nucleotide sequence ID" value="NZ_SGXG01000001.1"/>
</dbReference>
<sequence>MENINDEKLIVEFPLSWKFKKALLFIIVIVAMLMGCKQNKTGIHEEVRNIDLDISYKGKLSKFYDDIDYFLIKSSPNFPLINPYKTIVTDAHFLFLDIFQNFIFIYNKNGEISAIIKDLGEGPDQFRSIDDFQVKEESIWIKDAIGRKTLVYDFAGNLLDVKKNDLLLSDIFIGNGFELYYSHNDPEFDGRIIKNKNGKYEAYVSMETWMQKTLIKSLTGFISHPRTGTVSYLLPMSYQLVEFDPNGDLENMYRFDFGQYTFKPEQRELLTDFEERSRFLQSTSIVDNIFSIHPFGDGYMMYVMQQSGEKHFIWLDENKEPIAQYRELENDIDGLLLNIPPWTYSSTGTYFLFYPGKFLEAYNSSLIKGQIVQNSNLQNFVEKNMGELKDENFVLVRLSHGKN</sequence>
<dbReference type="AlphaFoldDB" id="A0A4Q7P402"/>
<dbReference type="EMBL" id="SGXG01000001">
    <property type="protein sequence ID" value="RZS94584.1"/>
    <property type="molecule type" value="Genomic_DNA"/>
</dbReference>
<dbReference type="OrthoDB" id="1098767at2"/>
<comment type="caution">
    <text evidence="1">The sequence shown here is derived from an EMBL/GenBank/DDBJ whole genome shotgun (WGS) entry which is preliminary data.</text>
</comment>
<gene>
    <name evidence="1" type="ORF">BC751_0085</name>
</gene>
<organism evidence="1 2">
    <name type="scientific">Cecembia calidifontis</name>
    <dbReference type="NCBI Taxonomy" id="1187080"/>
    <lineage>
        <taxon>Bacteria</taxon>
        <taxon>Pseudomonadati</taxon>
        <taxon>Bacteroidota</taxon>
        <taxon>Cytophagia</taxon>
        <taxon>Cytophagales</taxon>
        <taxon>Cyclobacteriaceae</taxon>
        <taxon>Cecembia</taxon>
    </lineage>
</organism>
<proteinExistence type="predicted"/>
<protein>
    <submittedName>
        <fullName evidence="1">6-bladed beta-propeller protein</fullName>
    </submittedName>
</protein>
<evidence type="ECO:0000313" key="2">
    <source>
        <dbReference type="Proteomes" id="UP000292209"/>
    </source>
</evidence>
<dbReference type="Proteomes" id="UP000292209">
    <property type="component" value="Unassembled WGS sequence"/>
</dbReference>
<evidence type="ECO:0000313" key="1">
    <source>
        <dbReference type="EMBL" id="RZS94584.1"/>
    </source>
</evidence>